<organism evidence="2 3">
    <name type="scientific">Zophobas morio</name>
    <dbReference type="NCBI Taxonomy" id="2755281"/>
    <lineage>
        <taxon>Eukaryota</taxon>
        <taxon>Metazoa</taxon>
        <taxon>Ecdysozoa</taxon>
        <taxon>Arthropoda</taxon>
        <taxon>Hexapoda</taxon>
        <taxon>Insecta</taxon>
        <taxon>Pterygota</taxon>
        <taxon>Neoptera</taxon>
        <taxon>Endopterygota</taxon>
        <taxon>Coleoptera</taxon>
        <taxon>Polyphaga</taxon>
        <taxon>Cucujiformia</taxon>
        <taxon>Tenebrionidae</taxon>
        <taxon>Zophobas</taxon>
    </lineage>
</organism>
<sequence>MGRKIPGRKHRGVRDPEKQRIERFKRIKDKINAPPTDPDEQHVPKSLQRLSELQRRAKNGDFTRKKTKKPRPKEMFEQHPDEPDRLFLLRVKRECAMIQHEAAFQQKFGVEVKRNAEGEIEEVRKLPKDPVQMMLKEARKQKKGKNAKTKESSEPRLTKSQKRRLKLAERKKKKMDGKVDGFKKFEDRVKFGEQAHAPPTLTAPKKVKNRDEVPRPGKKDLLLKSVLNKTSNKVIDRTGKRKNLPNALRRQLDKQQKEIVDAYRSIKGKKLNILQ</sequence>
<feature type="compositionally biased region" description="Basic and acidic residues" evidence="1">
    <location>
        <begin position="118"/>
        <end position="128"/>
    </location>
</feature>
<dbReference type="PANTHER" id="PTHR21838">
    <property type="entry name" value="COILED-COIL DOMAIN-CONTAINING PROTEIN 137"/>
    <property type="match status" value="1"/>
</dbReference>
<feature type="compositionally biased region" description="Basic and acidic residues" evidence="1">
    <location>
        <begin position="209"/>
        <end position="220"/>
    </location>
</feature>
<accession>A0AA38M778</accession>
<evidence type="ECO:0000313" key="2">
    <source>
        <dbReference type="EMBL" id="KAJ3645594.1"/>
    </source>
</evidence>
<feature type="compositionally biased region" description="Basic residues" evidence="1">
    <location>
        <begin position="1"/>
        <end position="12"/>
    </location>
</feature>
<dbReference type="AlphaFoldDB" id="A0AA38M778"/>
<feature type="region of interest" description="Disordered" evidence="1">
    <location>
        <begin position="118"/>
        <end position="176"/>
    </location>
</feature>
<dbReference type="Proteomes" id="UP001168821">
    <property type="component" value="Unassembled WGS sequence"/>
</dbReference>
<feature type="compositionally biased region" description="Basic and acidic residues" evidence="1">
    <location>
        <begin position="13"/>
        <end position="24"/>
    </location>
</feature>
<dbReference type="PANTHER" id="PTHR21838:SF2">
    <property type="entry name" value="COILED-COIL DOMAIN-CONTAINING PROTEIN 137"/>
    <property type="match status" value="1"/>
</dbReference>
<feature type="compositionally biased region" description="Basic and acidic residues" evidence="1">
    <location>
        <begin position="72"/>
        <end position="83"/>
    </location>
</feature>
<feature type="region of interest" description="Disordered" evidence="1">
    <location>
        <begin position="1"/>
        <end position="83"/>
    </location>
</feature>
<reference evidence="2" key="1">
    <citation type="journal article" date="2023" name="G3 (Bethesda)">
        <title>Whole genome assemblies of Zophobas morio and Tenebrio molitor.</title>
        <authorList>
            <person name="Kaur S."/>
            <person name="Stinson S.A."/>
            <person name="diCenzo G.C."/>
        </authorList>
    </citation>
    <scope>NUCLEOTIDE SEQUENCE</scope>
    <source>
        <strain evidence="2">QUZm001</strain>
    </source>
</reference>
<comment type="caution">
    <text evidence="2">The sequence shown here is derived from an EMBL/GenBank/DDBJ whole genome shotgun (WGS) entry which is preliminary data.</text>
</comment>
<dbReference type="InterPro" id="IPR026680">
    <property type="entry name" value="CCDC137"/>
</dbReference>
<evidence type="ECO:0000256" key="1">
    <source>
        <dbReference type="SAM" id="MobiDB-lite"/>
    </source>
</evidence>
<feature type="compositionally biased region" description="Basic residues" evidence="1">
    <location>
        <begin position="159"/>
        <end position="175"/>
    </location>
</feature>
<proteinExistence type="predicted"/>
<keyword evidence="3" id="KW-1185">Reference proteome</keyword>
<feature type="region of interest" description="Disordered" evidence="1">
    <location>
        <begin position="190"/>
        <end position="220"/>
    </location>
</feature>
<dbReference type="EMBL" id="JALNTZ010000007">
    <property type="protein sequence ID" value="KAJ3645594.1"/>
    <property type="molecule type" value="Genomic_DNA"/>
</dbReference>
<evidence type="ECO:0000313" key="3">
    <source>
        <dbReference type="Proteomes" id="UP001168821"/>
    </source>
</evidence>
<protein>
    <recommendedName>
        <fullName evidence="4">Coiled-coil domain-containing protein 137</fullName>
    </recommendedName>
</protein>
<feature type="compositionally biased region" description="Basic and acidic residues" evidence="1">
    <location>
        <begin position="52"/>
        <end position="64"/>
    </location>
</feature>
<dbReference type="GO" id="GO:0005634">
    <property type="term" value="C:nucleus"/>
    <property type="evidence" value="ECO:0007669"/>
    <property type="project" value="TreeGrafter"/>
</dbReference>
<gene>
    <name evidence="2" type="ORF">Zmor_023237</name>
</gene>
<feature type="compositionally biased region" description="Basic and acidic residues" evidence="1">
    <location>
        <begin position="148"/>
        <end position="157"/>
    </location>
</feature>
<name>A0AA38M778_9CUCU</name>
<evidence type="ECO:0008006" key="4">
    <source>
        <dbReference type="Google" id="ProtNLM"/>
    </source>
</evidence>